<reference evidence="2" key="1">
    <citation type="journal article" date="2013" name="Nature">
        <title>Pan genome of the phytoplankton Emiliania underpins its global distribution.</title>
        <authorList>
            <person name="Read B.A."/>
            <person name="Kegel J."/>
            <person name="Klute M.J."/>
            <person name="Kuo A."/>
            <person name="Lefebvre S.C."/>
            <person name="Maumus F."/>
            <person name="Mayer C."/>
            <person name="Miller J."/>
            <person name="Monier A."/>
            <person name="Salamov A."/>
            <person name="Young J."/>
            <person name="Aguilar M."/>
            <person name="Claverie J.M."/>
            <person name="Frickenhaus S."/>
            <person name="Gonzalez K."/>
            <person name="Herman E.K."/>
            <person name="Lin Y.C."/>
            <person name="Napier J."/>
            <person name="Ogata H."/>
            <person name="Sarno A.F."/>
            <person name="Shmutz J."/>
            <person name="Schroeder D."/>
            <person name="de Vargas C."/>
            <person name="Verret F."/>
            <person name="von Dassow P."/>
            <person name="Valentin K."/>
            <person name="Van de Peer Y."/>
            <person name="Wheeler G."/>
            <person name="Dacks J.B."/>
            <person name="Delwiche C.F."/>
            <person name="Dyhrman S.T."/>
            <person name="Glockner G."/>
            <person name="John U."/>
            <person name="Richards T."/>
            <person name="Worden A.Z."/>
            <person name="Zhang X."/>
            <person name="Grigoriev I.V."/>
            <person name="Allen A.E."/>
            <person name="Bidle K."/>
            <person name="Borodovsky M."/>
            <person name="Bowler C."/>
            <person name="Brownlee C."/>
            <person name="Cock J.M."/>
            <person name="Elias M."/>
            <person name="Gladyshev V.N."/>
            <person name="Groth M."/>
            <person name="Guda C."/>
            <person name="Hadaegh A."/>
            <person name="Iglesias-Rodriguez M.D."/>
            <person name="Jenkins J."/>
            <person name="Jones B.M."/>
            <person name="Lawson T."/>
            <person name="Leese F."/>
            <person name="Lindquist E."/>
            <person name="Lobanov A."/>
            <person name="Lomsadze A."/>
            <person name="Malik S.B."/>
            <person name="Marsh M.E."/>
            <person name="Mackinder L."/>
            <person name="Mock T."/>
            <person name="Mueller-Roeber B."/>
            <person name="Pagarete A."/>
            <person name="Parker M."/>
            <person name="Probert I."/>
            <person name="Quesneville H."/>
            <person name="Raines C."/>
            <person name="Rensing S.A."/>
            <person name="Riano-Pachon D.M."/>
            <person name="Richier S."/>
            <person name="Rokitta S."/>
            <person name="Shiraiwa Y."/>
            <person name="Soanes D.M."/>
            <person name="van der Giezen M."/>
            <person name="Wahlund T.M."/>
            <person name="Williams B."/>
            <person name="Wilson W."/>
            <person name="Wolfe G."/>
            <person name="Wurch L.L."/>
        </authorList>
    </citation>
    <scope>NUCLEOTIDE SEQUENCE</scope>
</reference>
<evidence type="ECO:0000313" key="2">
    <source>
        <dbReference type="Proteomes" id="UP000013827"/>
    </source>
</evidence>
<dbReference type="HOGENOM" id="CLU_3379800_0_0_1"/>
<dbReference type="EnsemblProtists" id="EOD32987">
    <property type="protein sequence ID" value="EOD32987"/>
    <property type="gene ID" value="EMIHUDRAFT_364164"/>
</dbReference>
<dbReference type="GeneID" id="17278260"/>
<protein>
    <submittedName>
        <fullName evidence="1">Uncharacterized protein</fullName>
    </submittedName>
</protein>
<evidence type="ECO:0000313" key="1">
    <source>
        <dbReference type="EnsemblProtists" id="EOD32987"/>
    </source>
</evidence>
<proteinExistence type="predicted"/>
<dbReference type="Proteomes" id="UP000013827">
    <property type="component" value="Unassembled WGS sequence"/>
</dbReference>
<organism evidence="1 2">
    <name type="scientific">Emiliania huxleyi (strain CCMP1516)</name>
    <dbReference type="NCBI Taxonomy" id="280463"/>
    <lineage>
        <taxon>Eukaryota</taxon>
        <taxon>Haptista</taxon>
        <taxon>Haptophyta</taxon>
        <taxon>Prymnesiophyceae</taxon>
        <taxon>Isochrysidales</taxon>
        <taxon>Noelaerhabdaceae</taxon>
        <taxon>Emiliania</taxon>
    </lineage>
</organism>
<accession>A0A0D3KB52</accession>
<name>A0A0D3KB52_EMIH1</name>
<dbReference type="RefSeq" id="XP_005785416.1">
    <property type="nucleotide sequence ID" value="XM_005785359.1"/>
</dbReference>
<sequence length="34" mass="3760">RSVGSGRGSARSEIPCGERVLQNKLAWAQYLDVR</sequence>
<dbReference type="AlphaFoldDB" id="A0A0D3KB52"/>
<dbReference type="KEGG" id="ehx:EMIHUDRAFT_364164"/>
<keyword evidence="2" id="KW-1185">Reference proteome</keyword>
<dbReference type="PaxDb" id="2903-EOD32987"/>
<reference evidence="1" key="2">
    <citation type="submission" date="2024-10" db="UniProtKB">
        <authorList>
            <consortium name="EnsemblProtists"/>
        </authorList>
    </citation>
    <scope>IDENTIFICATION</scope>
</reference>